<evidence type="ECO:0000256" key="1">
    <source>
        <dbReference type="ARBA" id="ARBA00023015"/>
    </source>
</evidence>
<dbReference type="Gene3D" id="3.40.50.2300">
    <property type="match status" value="2"/>
</dbReference>
<gene>
    <name evidence="5" type="primary">xylR_1</name>
    <name evidence="5" type="ORF">K227x_03600</name>
</gene>
<dbReference type="EMBL" id="CP036525">
    <property type="protein sequence ID" value="QDT01989.1"/>
    <property type="molecule type" value="Genomic_DNA"/>
</dbReference>
<dbReference type="SUPFAM" id="SSF46689">
    <property type="entry name" value="Homeodomain-like"/>
    <property type="match status" value="2"/>
</dbReference>
<keyword evidence="3" id="KW-0804">Transcription</keyword>
<dbReference type="Pfam" id="PF13377">
    <property type="entry name" value="Peripla_BP_3"/>
    <property type="match status" value="1"/>
</dbReference>
<dbReference type="PROSITE" id="PS01124">
    <property type="entry name" value="HTH_ARAC_FAMILY_2"/>
    <property type="match status" value="1"/>
</dbReference>
<dbReference type="SUPFAM" id="SSF53822">
    <property type="entry name" value="Periplasmic binding protein-like I"/>
    <property type="match status" value="1"/>
</dbReference>
<dbReference type="GO" id="GO:0000976">
    <property type="term" value="F:transcription cis-regulatory region binding"/>
    <property type="evidence" value="ECO:0007669"/>
    <property type="project" value="TreeGrafter"/>
</dbReference>
<dbReference type="SMART" id="SM00342">
    <property type="entry name" value="HTH_ARAC"/>
    <property type="match status" value="1"/>
</dbReference>
<reference evidence="5 6" key="1">
    <citation type="submission" date="2019-02" db="EMBL/GenBank/DDBJ databases">
        <title>Deep-cultivation of Planctomycetes and their phenomic and genomic characterization uncovers novel biology.</title>
        <authorList>
            <person name="Wiegand S."/>
            <person name="Jogler M."/>
            <person name="Boedeker C."/>
            <person name="Pinto D."/>
            <person name="Vollmers J."/>
            <person name="Rivas-Marin E."/>
            <person name="Kohn T."/>
            <person name="Peeters S.H."/>
            <person name="Heuer A."/>
            <person name="Rast P."/>
            <person name="Oberbeckmann S."/>
            <person name="Bunk B."/>
            <person name="Jeske O."/>
            <person name="Meyerdierks A."/>
            <person name="Storesund J.E."/>
            <person name="Kallscheuer N."/>
            <person name="Luecker S."/>
            <person name="Lage O.M."/>
            <person name="Pohl T."/>
            <person name="Merkel B.J."/>
            <person name="Hornburger P."/>
            <person name="Mueller R.-W."/>
            <person name="Bruemmer F."/>
            <person name="Labrenz M."/>
            <person name="Spormann A.M."/>
            <person name="Op den Camp H."/>
            <person name="Overmann J."/>
            <person name="Amann R."/>
            <person name="Jetten M.S.M."/>
            <person name="Mascher T."/>
            <person name="Medema M.H."/>
            <person name="Devos D.P."/>
            <person name="Kaster A.-K."/>
            <person name="Ovreas L."/>
            <person name="Rohde M."/>
            <person name="Galperin M.Y."/>
            <person name="Jogler C."/>
        </authorList>
    </citation>
    <scope>NUCLEOTIDE SEQUENCE [LARGE SCALE GENOMIC DNA]</scope>
    <source>
        <strain evidence="5 6">K22_7</strain>
    </source>
</reference>
<evidence type="ECO:0000313" key="5">
    <source>
        <dbReference type="EMBL" id="QDT01989.1"/>
    </source>
</evidence>
<dbReference type="GO" id="GO:0003700">
    <property type="term" value="F:DNA-binding transcription factor activity"/>
    <property type="evidence" value="ECO:0007669"/>
    <property type="project" value="InterPro"/>
</dbReference>
<dbReference type="CDD" id="cd01543">
    <property type="entry name" value="PBP1_XylR"/>
    <property type="match status" value="1"/>
</dbReference>
<protein>
    <submittedName>
        <fullName evidence="5">Xylose operon regulatory protein</fullName>
    </submittedName>
</protein>
<keyword evidence="6" id="KW-1185">Reference proteome</keyword>
<organism evidence="5 6">
    <name type="scientific">Rubripirellula lacrimiformis</name>
    <dbReference type="NCBI Taxonomy" id="1930273"/>
    <lineage>
        <taxon>Bacteria</taxon>
        <taxon>Pseudomonadati</taxon>
        <taxon>Planctomycetota</taxon>
        <taxon>Planctomycetia</taxon>
        <taxon>Pirellulales</taxon>
        <taxon>Pirellulaceae</taxon>
        <taxon>Rubripirellula</taxon>
    </lineage>
</organism>
<dbReference type="KEGG" id="rlc:K227x_03600"/>
<evidence type="ECO:0000256" key="2">
    <source>
        <dbReference type="ARBA" id="ARBA00023125"/>
    </source>
</evidence>
<name>A0A517N4D1_9BACT</name>
<dbReference type="AlphaFoldDB" id="A0A517N4D1"/>
<dbReference type="InterPro" id="IPR009057">
    <property type="entry name" value="Homeodomain-like_sf"/>
</dbReference>
<dbReference type="Pfam" id="PF12833">
    <property type="entry name" value="HTH_18"/>
    <property type="match status" value="1"/>
</dbReference>
<sequence length="391" mass="43748">MSIRPRPKIALMVETSRSYGRELLKGIALFARTRTNWSLMHQEMTIDAALPDWLGSASVSGAIARVDQHSVGQLSALGVPVVDVRCRHEFPGMPRFDTDDRAVARLAFDHLRERGFERFAFCGFQTIHFSMARLRFFREAVEAAGLPLSVYESPGTEGARVSGAEQSGMMDDHGVSTWLKTLQHPTGLLACNDIRGQQVLNACGILDIQVPDQIGVIGVDDDDAICPLCDPTLSSVRPDAEGIGYRAAEALQQMMHGGQRHSRLELLAPQRVSCRRSTQVHASEDRDLAEACRFIRQHACDGINVNHVADAVRISRRQLERRFRAEFGSTLHDEITRAQVDRVKQLLRETNMTLEQITPLAGYRHTERLSVAFKRETGITPGEYRKQPRQI</sequence>
<dbReference type="PANTHER" id="PTHR30146">
    <property type="entry name" value="LACI-RELATED TRANSCRIPTIONAL REPRESSOR"/>
    <property type="match status" value="1"/>
</dbReference>
<dbReference type="InterPro" id="IPR018060">
    <property type="entry name" value="HTH_AraC"/>
</dbReference>
<evidence type="ECO:0000313" key="6">
    <source>
        <dbReference type="Proteomes" id="UP000318538"/>
    </source>
</evidence>
<dbReference type="PANTHER" id="PTHR30146:SF24">
    <property type="entry name" value="XYLOSE OPERON REGULATORY PROTEIN"/>
    <property type="match status" value="1"/>
</dbReference>
<dbReference type="Gene3D" id="1.10.10.60">
    <property type="entry name" value="Homeodomain-like"/>
    <property type="match status" value="1"/>
</dbReference>
<accession>A0A517N4D1</accession>
<dbReference type="Proteomes" id="UP000318538">
    <property type="component" value="Chromosome"/>
</dbReference>
<proteinExistence type="predicted"/>
<keyword evidence="2" id="KW-0238">DNA-binding</keyword>
<feature type="domain" description="HTH araC/xylS-type" evidence="4">
    <location>
        <begin position="289"/>
        <end position="387"/>
    </location>
</feature>
<evidence type="ECO:0000259" key="4">
    <source>
        <dbReference type="PROSITE" id="PS01124"/>
    </source>
</evidence>
<dbReference type="InterPro" id="IPR028082">
    <property type="entry name" value="Peripla_BP_I"/>
</dbReference>
<keyword evidence="1" id="KW-0805">Transcription regulation</keyword>
<dbReference type="RefSeq" id="WP_218933692.1">
    <property type="nucleotide sequence ID" value="NZ_CP036525.1"/>
</dbReference>
<dbReference type="InterPro" id="IPR046335">
    <property type="entry name" value="LacI/GalR-like_sensor"/>
</dbReference>
<evidence type="ECO:0000256" key="3">
    <source>
        <dbReference type="ARBA" id="ARBA00023163"/>
    </source>
</evidence>